<keyword evidence="3" id="KW-1185">Reference proteome</keyword>
<feature type="compositionally biased region" description="Low complexity" evidence="1">
    <location>
        <begin position="41"/>
        <end position="53"/>
    </location>
</feature>
<proteinExistence type="predicted"/>
<name>A0ABP8U6J7_9ACTN</name>
<accession>A0ABP8U6J7</accession>
<feature type="compositionally biased region" description="Low complexity" evidence="1">
    <location>
        <begin position="68"/>
        <end position="82"/>
    </location>
</feature>
<evidence type="ECO:0000313" key="2">
    <source>
        <dbReference type="EMBL" id="GAA4622920.1"/>
    </source>
</evidence>
<comment type="caution">
    <text evidence="2">The sequence shown here is derived from an EMBL/GenBank/DDBJ whole genome shotgun (WGS) entry which is preliminary data.</text>
</comment>
<dbReference type="Proteomes" id="UP001501442">
    <property type="component" value="Unassembled WGS sequence"/>
</dbReference>
<protein>
    <submittedName>
        <fullName evidence="2">Uncharacterized protein</fullName>
    </submittedName>
</protein>
<sequence length="93" mass="9550">MSSGTSIISCAATAANSRAGRLERSRPVNRTFHRKPSELPSYSSVARSRSMSRNADARSSGIMATRLSASSNGSGSGEVSVSRAIDSAVDSGA</sequence>
<organism evidence="2 3">
    <name type="scientific">Actinoallomurus vinaceus</name>
    <dbReference type="NCBI Taxonomy" id="1080074"/>
    <lineage>
        <taxon>Bacteria</taxon>
        <taxon>Bacillati</taxon>
        <taxon>Actinomycetota</taxon>
        <taxon>Actinomycetes</taxon>
        <taxon>Streptosporangiales</taxon>
        <taxon>Thermomonosporaceae</taxon>
        <taxon>Actinoallomurus</taxon>
    </lineage>
</organism>
<dbReference type="EMBL" id="BAABHK010000002">
    <property type="protein sequence ID" value="GAA4622920.1"/>
    <property type="molecule type" value="Genomic_DNA"/>
</dbReference>
<reference evidence="3" key="1">
    <citation type="journal article" date="2019" name="Int. J. Syst. Evol. Microbiol.">
        <title>The Global Catalogue of Microorganisms (GCM) 10K type strain sequencing project: providing services to taxonomists for standard genome sequencing and annotation.</title>
        <authorList>
            <consortium name="The Broad Institute Genomics Platform"/>
            <consortium name="The Broad Institute Genome Sequencing Center for Infectious Disease"/>
            <person name="Wu L."/>
            <person name="Ma J."/>
        </authorList>
    </citation>
    <scope>NUCLEOTIDE SEQUENCE [LARGE SCALE GENOMIC DNA]</scope>
    <source>
        <strain evidence="3">JCM 17939</strain>
    </source>
</reference>
<feature type="region of interest" description="Disordered" evidence="1">
    <location>
        <begin position="14"/>
        <end position="93"/>
    </location>
</feature>
<gene>
    <name evidence="2" type="ORF">GCM10023196_017020</name>
</gene>
<evidence type="ECO:0000256" key="1">
    <source>
        <dbReference type="SAM" id="MobiDB-lite"/>
    </source>
</evidence>
<evidence type="ECO:0000313" key="3">
    <source>
        <dbReference type="Proteomes" id="UP001501442"/>
    </source>
</evidence>